<dbReference type="EMBL" id="CP003363">
    <property type="protein sequence ID" value="AGB50718.1"/>
    <property type="molecule type" value="Genomic_DNA"/>
</dbReference>
<geneLocation type="plasmid" evidence="1 2">
    <name>pMETHO01</name>
</geneLocation>
<dbReference type="InterPro" id="IPR025503">
    <property type="entry name" value="DUF4391"/>
</dbReference>
<gene>
    <name evidence="1" type="ordered locus">Metho_2580</name>
</gene>
<keyword evidence="2" id="KW-1185">Reference proteome</keyword>
<evidence type="ECO:0008006" key="3">
    <source>
        <dbReference type="Google" id="ProtNLM"/>
    </source>
</evidence>
<keyword evidence="1" id="KW-0614">Plasmid</keyword>
<protein>
    <recommendedName>
        <fullName evidence="3">DUF4391 domain-containing protein</fullName>
    </recommendedName>
</protein>
<evidence type="ECO:0000313" key="2">
    <source>
        <dbReference type="Proteomes" id="UP000010866"/>
    </source>
</evidence>
<organism evidence="1 2">
    <name type="scientific">Methanomethylovorans hollandica (strain DSM 15978 / NBRC 107637 / DMS1)</name>
    <dbReference type="NCBI Taxonomy" id="867904"/>
    <lineage>
        <taxon>Archaea</taxon>
        <taxon>Methanobacteriati</taxon>
        <taxon>Methanobacteriota</taxon>
        <taxon>Stenosarchaea group</taxon>
        <taxon>Methanomicrobia</taxon>
        <taxon>Methanosarcinales</taxon>
        <taxon>Methanosarcinaceae</taxon>
        <taxon>Methanomethylovorans</taxon>
    </lineage>
</organism>
<accession>L0L2S8</accession>
<dbReference type="KEGG" id="mhz:Metho_2580"/>
<proteinExistence type="predicted"/>
<dbReference type="AlphaFoldDB" id="L0L2S8"/>
<sequence length="272" mass="31347">MNDILVSMIDLPESAYLGKRVSKKLFFDNGALTTADKKLFQDDVESIVWQYGLKPNNIQVKPYTDEQREYLEVAILDIVLRSPKSYKRLAEVIHRTIPYPLLLVFSLNQVASTQDLQVEDDLESRFISNGSKISLSVAPKRFSLAEKGAIVAEEFFTTEWMDMESLTDIERLFLENLNIKDLPHTDFFDLYDALIDRFIAFDCASFSGEFRLNGKHDPEMLREQLAMCHELKGKISDMRKKLSSETQFNNKLEINMKIKQMETQLKAISIGL</sequence>
<name>L0L2S8_METHD</name>
<dbReference type="GeneID" id="14401542"/>
<dbReference type="HOGENOM" id="CLU_083612_0_0_2"/>
<dbReference type="RefSeq" id="WP_015313850.1">
    <property type="nucleotide sequence ID" value="NC_019972.1"/>
</dbReference>
<dbReference type="OrthoDB" id="82515at2157"/>
<dbReference type="Proteomes" id="UP000010866">
    <property type="component" value="Plasmid pMETHO01"/>
</dbReference>
<dbReference type="Pfam" id="PF14335">
    <property type="entry name" value="DUF4391"/>
    <property type="match status" value="1"/>
</dbReference>
<reference evidence="2" key="1">
    <citation type="submission" date="2012-02" db="EMBL/GenBank/DDBJ databases">
        <title>Complete sequence of plasmid of Methanomethylovorans hollandica DSM 15978.</title>
        <authorList>
            <person name="Lucas S."/>
            <person name="Copeland A."/>
            <person name="Lapidus A."/>
            <person name="Glavina del Rio T."/>
            <person name="Dalin E."/>
            <person name="Tice H."/>
            <person name="Bruce D."/>
            <person name="Goodwin L."/>
            <person name="Pitluck S."/>
            <person name="Peters L."/>
            <person name="Mikhailova N."/>
            <person name="Held B."/>
            <person name="Kyrpides N."/>
            <person name="Mavromatis K."/>
            <person name="Ivanova N."/>
            <person name="Brettin T."/>
            <person name="Detter J.C."/>
            <person name="Han C."/>
            <person name="Larimer F."/>
            <person name="Land M."/>
            <person name="Hauser L."/>
            <person name="Markowitz V."/>
            <person name="Cheng J.-F."/>
            <person name="Hugenholtz P."/>
            <person name="Woyke T."/>
            <person name="Wu D."/>
            <person name="Spring S."/>
            <person name="Schroeder M."/>
            <person name="Brambilla E."/>
            <person name="Klenk H.-P."/>
            <person name="Eisen J.A."/>
        </authorList>
    </citation>
    <scope>NUCLEOTIDE SEQUENCE [LARGE SCALE GENOMIC DNA]</scope>
    <source>
        <strain evidence="2">DSM 15978 / NBRC 107637 / DMS1</strain>
        <plasmid evidence="2">Plasmid pMETHO01</plasmid>
    </source>
</reference>
<evidence type="ECO:0000313" key="1">
    <source>
        <dbReference type="EMBL" id="AGB50718.1"/>
    </source>
</evidence>